<dbReference type="RefSeq" id="WP_121853534.1">
    <property type="nucleotide sequence ID" value="NZ_CP037952.1"/>
</dbReference>
<comment type="caution">
    <text evidence="1">The sequence shown here is derived from an EMBL/GenBank/DDBJ whole genome shotgun (WGS) entry which is preliminary data.</text>
</comment>
<gene>
    <name evidence="1" type="ORF">D5R81_10110</name>
</gene>
<name>A0A3A6TR31_9GAMM</name>
<dbReference type="Gene3D" id="3.30.700.10">
    <property type="entry name" value="Glycoprotein, Type 4 Pilin"/>
    <property type="match status" value="1"/>
</dbReference>
<proteinExistence type="predicted"/>
<sequence length="138" mass="14922">MVLLGILAVTALPRFIGTSSFSAYSVRSEFISALRQLQQQALSNTDQCYRMNVTQAGYQAEVSASCDTTYQALNPLSLSTSRIEWPNGTQVQFASSGAESFVLNFDRQGITQACNGRCINIIAGDSVGIDISAEGYIY</sequence>
<dbReference type="AlphaFoldDB" id="A0A3A6TR31"/>
<dbReference type="SUPFAM" id="SSF54523">
    <property type="entry name" value="Pili subunits"/>
    <property type="match status" value="1"/>
</dbReference>
<dbReference type="OrthoDB" id="6385510at2"/>
<evidence type="ECO:0000313" key="1">
    <source>
        <dbReference type="EMBL" id="RJY15118.1"/>
    </source>
</evidence>
<evidence type="ECO:0000313" key="2">
    <source>
        <dbReference type="Proteomes" id="UP000273022"/>
    </source>
</evidence>
<organism evidence="1 2">
    <name type="scientific">Parashewanella spongiae</name>
    <dbReference type="NCBI Taxonomy" id="342950"/>
    <lineage>
        <taxon>Bacteria</taxon>
        <taxon>Pseudomonadati</taxon>
        <taxon>Pseudomonadota</taxon>
        <taxon>Gammaproteobacteria</taxon>
        <taxon>Alteromonadales</taxon>
        <taxon>Shewanellaceae</taxon>
        <taxon>Parashewanella</taxon>
    </lineage>
</organism>
<protein>
    <submittedName>
        <fullName evidence="1">MSHA biogenesis protein MshC</fullName>
    </submittedName>
</protein>
<dbReference type="EMBL" id="QYYH01000055">
    <property type="protein sequence ID" value="RJY15118.1"/>
    <property type="molecule type" value="Genomic_DNA"/>
</dbReference>
<reference evidence="1 2" key="1">
    <citation type="submission" date="2018-09" db="EMBL/GenBank/DDBJ databases">
        <title>Phylogeny of the Shewanellaceae, and recommendation for two new genera, Pseudoshewanella and Parashewanella.</title>
        <authorList>
            <person name="Wang G."/>
        </authorList>
    </citation>
    <scope>NUCLEOTIDE SEQUENCE [LARGE SCALE GENOMIC DNA]</scope>
    <source>
        <strain evidence="1 2">KCTC 22492</strain>
    </source>
</reference>
<dbReference type="Proteomes" id="UP000273022">
    <property type="component" value="Unassembled WGS sequence"/>
</dbReference>
<keyword evidence="2" id="KW-1185">Reference proteome</keyword>
<accession>A0A3A6TR31</accession>
<dbReference type="InterPro" id="IPR045584">
    <property type="entry name" value="Pilin-like"/>
</dbReference>